<dbReference type="AlphaFoldDB" id="C0QIZ0"/>
<dbReference type="Pfam" id="PF13083">
    <property type="entry name" value="KH_KhpA-B"/>
    <property type="match status" value="1"/>
</dbReference>
<sequence>MKQTQEFEGKNVEQAIENACKSLNVTKKKLSYDVISSGSSGIFGIVGVKKAKIRVSLPDKKGGSTGVGWDSFEGDDLEGVMSIVDEAFAETPAAPAEKPAEKPQQPPRKKPQKSRSVKAAPPEEEKGVQSLPEESDAVEAAPPAEEKVQPPKKEKARPQKARKPRAPKPATEDLPKINTETETDEPETEDNDFNEDFDEEIDDRDEGYPPKYKDEIPVDVSEASTALGVETLQRMVDLITTDSTVVATTDQDRLLLRVEGGNSGVLIGRRGQTLEAMQFLTDKIINRKSESRVRLKVDIEGYMETRKANLQSLAHKMADKAKKTGKPATINQMTAQDRRIVHIALKDDTRVRTQSMGDGYYRRLVIFPKKGTFKKRRPPRKQP</sequence>
<evidence type="ECO:0000256" key="7">
    <source>
        <dbReference type="SAM" id="MobiDB-lite"/>
    </source>
</evidence>
<dbReference type="InterPro" id="IPR034079">
    <property type="entry name" value="R3H_KhpB"/>
</dbReference>
<name>C0QIZ0_DESAH</name>
<dbReference type="InterPro" id="IPR038247">
    <property type="entry name" value="Jag_N_dom_sf"/>
</dbReference>
<dbReference type="GO" id="GO:0009252">
    <property type="term" value="P:peptidoglycan biosynthetic process"/>
    <property type="evidence" value="ECO:0007669"/>
    <property type="project" value="UniProtKB-UniRule"/>
</dbReference>
<keyword evidence="3 6" id="KW-0133">Cell shape</keyword>
<dbReference type="PANTHER" id="PTHR35800">
    <property type="entry name" value="PROTEIN JAG"/>
    <property type="match status" value="1"/>
</dbReference>
<proteinExistence type="inferred from homology"/>
<dbReference type="RefSeq" id="WP_012663028.1">
    <property type="nucleotide sequence ID" value="NC_012108.1"/>
</dbReference>
<gene>
    <name evidence="6" type="primary">khpB</name>
    <name evidence="6" type="synonym">eloR</name>
    <name evidence="9" type="ordered locus">HRM2_06660</name>
</gene>
<dbReference type="GO" id="GO:0071555">
    <property type="term" value="P:cell wall organization"/>
    <property type="evidence" value="ECO:0007669"/>
    <property type="project" value="UniProtKB-KW"/>
</dbReference>
<organism evidence="9 10">
    <name type="scientific">Desulforapulum autotrophicum (strain ATCC 43914 / DSM 3382 / VKM B-1955 / HRM2)</name>
    <name type="common">Desulfobacterium autotrophicum</name>
    <dbReference type="NCBI Taxonomy" id="177437"/>
    <lineage>
        <taxon>Bacteria</taxon>
        <taxon>Pseudomonadati</taxon>
        <taxon>Thermodesulfobacteriota</taxon>
        <taxon>Desulfobacteria</taxon>
        <taxon>Desulfobacterales</taxon>
        <taxon>Desulfobacteraceae</taxon>
        <taxon>Desulforapulum</taxon>
    </lineage>
</organism>
<dbReference type="PANTHER" id="PTHR35800:SF1">
    <property type="entry name" value="RNA-BINDING PROTEIN KHPB"/>
    <property type="match status" value="1"/>
</dbReference>
<dbReference type="GO" id="GO:0008360">
    <property type="term" value="P:regulation of cell shape"/>
    <property type="evidence" value="ECO:0007669"/>
    <property type="project" value="UniProtKB-KW"/>
</dbReference>
<feature type="domain" description="R3H" evidence="8">
    <location>
        <begin position="304"/>
        <end position="370"/>
    </location>
</feature>
<keyword evidence="4 6" id="KW-0143">Chaperone</keyword>
<evidence type="ECO:0000256" key="2">
    <source>
        <dbReference type="ARBA" id="ARBA00022884"/>
    </source>
</evidence>
<feature type="region of interest" description="Disordered" evidence="7">
    <location>
        <begin position="83"/>
        <end position="214"/>
    </location>
</feature>
<evidence type="ECO:0000313" key="9">
    <source>
        <dbReference type="EMBL" id="ACN13780.1"/>
    </source>
</evidence>
<dbReference type="EMBL" id="CP001087">
    <property type="protein sequence ID" value="ACN13780.1"/>
    <property type="molecule type" value="Genomic_DNA"/>
</dbReference>
<dbReference type="eggNOG" id="COG1847">
    <property type="taxonomic scope" value="Bacteria"/>
</dbReference>
<keyword evidence="5 6" id="KW-0961">Cell wall biogenesis/degradation</keyword>
<evidence type="ECO:0000256" key="3">
    <source>
        <dbReference type="ARBA" id="ARBA00022960"/>
    </source>
</evidence>
<feature type="compositionally biased region" description="Basic residues" evidence="7">
    <location>
        <begin position="107"/>
        <end position="116"/>
    </location>
</feature>
<comment type="subunit">
    <text evidence="6">Forms a complex with KhpA.</text>
</comment>
<keyword evidence="2 6" id="KW-0694">RNA-binding</keyword>
<reference evidence="9 10" key="1">
    <citation type="journal article" date="2009" name="Environ. Microbiol.">
        <title>Genome sequence of Desulfobacterium autotrophicum HRM2, a marine sulfate reducer oxidizing organic carbon completely to carbon dioxide.</title>
        <authorList>
            <person name="Strittmatter A.W."/>
            <person name="Liesegang H."/>
            <person name="Rabus R."/>
            <person name="Decker I."/>
            <person name="Amann J."/>
            <person name="Andres S."/>
            <person name="Henne A."/>
            <person name="Fricke W.F."/>
            <person name="Martinez-Arias R."/>
            <person name="Bartels D."/>
            <person name="Goesmann A."/>
            <person name="Krause L."/>
            <person name="Puehler A."/>
            <person name="Klenk H.P."/>
            <person name="Richter M."/>
            <person name="Schuler M."/>
            <person name="Gloeckner F.O."/>
            <person name="Meyerdierks A."/>
            <person name="Gottschalk G."/>
            <person name="Amann R."/>
        </authorList>
    </citation>
    <scope>NUCLEOTIDE SEQUENCE [LARGE SCALE GENOMIC DNA]</scope>
    <source>
        <strain evidence="10">ATCC 43914 / DSM 3382 / HRM2</strain>
    </source>
</reference>
<feature type="region of interest" description="Jag_N domain" evidence="6">
    <location>
        <begin position="6"/>
        <end position="56"/>
    </location>
</feature>
<dbReference type="GO" id="GO:0003723">
    <property type="term" value="F:RNA binding"/>
    <property type="evidence" value="ECO:0007669"/>
    <property type="project" value="UniProtKB-UniRule"/>
</dbReference>
<dbReference type="InterPro" id="IPR038008">
    <property type="entry name" value="Jag_KH"/>
</dbReference>
<dbReference type="HAMAP" id="MF_00867">
    <property type="entry name" value="KhpB"/>
    <property type="match status" value="1"/>
</dbReference>
<dbReference type="HOGENOM" id="CLU_042512_0_0_7"/>
<dbReference type="InterPro" id="IPR032782">
    <property type="entry name" value="KhpB_N"/>
</dbReference>
<evidence type="ECO:0000313" key="10">
    <source>
        <dbReference type="Proteomes" id="UP000000442"/>
    </source>
</evidence>
<evidence type="ECO:0000256" key="1">
    <source>
        <dbReference type="ARBA" id="ARBA00022490"/>
    </source>
</evidence>
<dbReference type="SUPFAM" id="SSF82708">
    <property type="entry name" value="R3H domain"/>
    <property type="match status" value="1"/>
</dbReference>
<dbReference type="Gene3D" id="3.30.1370.50">
    <property type="entry name" value="R3H-like domain"/>
    <property type="match status" value="1"/>
</dbReference>
<dbReference type="Pfam" id="PF14804">
    <property type="entry name" value="Jag_N"/>
    <property type="match status" value="1"/>
</dbReference>
<dbReference type="KEGG" id="dat:HRM2_06660"/>
<evidence type="ECO:0000256" key="5">
    <source>
        <dbReference type="ARBA" id="ARBA00023316"/>
    </source>
</evidence>
<feature type="compositionally biased region" description="Basic and acidic residues" evidence="7">
    <location>
        <begin position="144"/>
        <end position="157"/>
    </location>
</feature>
<dbReference type="OrthoDB" id="9794483at2"/>
<dbReference type="NCBIfam" id="NF041568">
    <property type="entry name" value="Jag_EloR"/>
    <property type="match status" value="1"/>
</dbReference>
<dbReference type="STRING" id="177437.HRM2_06660"/>
<dbReference type="PROSITE" id="PS51061">
    <property type="entry name" value="R3H"/>
    <property type="match status" value="1"/>
</dbReference>
<dbReference type="SMART" id="SM00393">
    <property type="entry name" value="R3H"/>
    <property type="match status" value="1"/>
</dbReference>
<keyword evidence="10" id="KW-1185">Reference proteome</keyword>
<dbReference type="InterPro" id="IPR036867">
    <property type="entry name" value="R3H_dom_sf"/>
</dbReference>
<dbReference type="InterPro" id="IPR015946">
    <property type="entry name" value="KH_dom-like_a/b"/>
</dbReference>
<keyword evidence="1 6" id="KW-0963">Cytoplasm</keyword>
<evidence type="ECO:0000259" key="8">
    <source>
        <dbReference type="PROSITE" id="PS51061"/>
    </source>
</evidence>
<dbReference type="Gene3D" id="3.30.30.80">
    <property type="entry name" value="probable RNA-binding protein from clostridium symbiosum atcc 14940"/>
    <property type="match status" value="1"/>
</dbReference>
<dbReference type="InterPro" id="IPR039247">
    <property type="entry name" value="KhpB"/>
</dbReference>
<dbReference type="Pfam" id="PF01424">
    <property type="entry name" value="R3H"/>
    <property type="match status" value="1"/>
</dbReference>
<comment type="subcellular location">
    <subcellularLocation>
        <location evidence="6">Cytoplasm</location>
    </subcellularLocation>
</comment>
<dbReference type="Gene3D" id="3.30.300.20">
    <property type="match status" value="1"/>
</dbReference>
<feature type="compositionally biased region" description="Acidic residues" evidence="7">
    <location>
        <begin position="181"/>
        <end position="205"/>
    </location>
</feature>
<accession>C0QIZ0</accession>
<dbReference type="CDD" id="cd02644">
    <property type="entry name" value="R3H_jag"/>
    <property type="match status" value="1"/>
</dbReference>
<evidence type="ECO:0000256" key="4">
    <source>
        <dbReference type="ARBA" id="ARBA00023186"/>
    </source>
</evidence>
<dbReference type="GO" id="GO:0005737">
    <property type="term" value="C:cytoplasm"/>
    <property type="evidence" value="ECO:0007669"/>
    <property type="project" value="UniProtKB-SubCell"/>
</dbReference>
<dbReference type="SMART" id="SM01245">
    <property type="entry name" value="Jag_N"/>
    <property type="match status" value="1"/>
</dbReference>
<dbReference type="CDD" id="cd02414">
    <property type="entry name" value="KH-II_Jag"/>
    <property type="match status" value="1"/>
</dbReference>
<comment type="similarity">
    <text evidence="6">Belongs to the KhpB RNA-binding protein family.</text>
</comment>
<comment type="function">
    <text evidence="6">A probable RNA chaperone. Forms a complex with KhpA which binds to cellular RNA and controls its expression. Plays a role in peptidoglycan (PG) homeostasis and cell length regulation.</text>
</comment>
<dbReference type="Proteomes" id="UP000000442">
    <property type="component" value="Chromosome"/>
</dbReference>
<evidence type="ECO:0000256" key="6">
    <source>
        <dbReference type="HAMAP-Rule" id="MF_00867"/>
    </source>
</evidence>
<comment type="domain">
    <text evidence="6">Has an N-terminal Jag-N domain and 2 RNA-binding domains (KH and R3H).</text>
</comment>
<protein>
    <recommendedName>
        <fullName evidence="6">RNA-binding protein KhpB</fullName>
    </recommendedName>
    <alternativeName>
        <fullName evidence="6">RNA-binding protein EloR</fullName>
    </alternativeName>
</protein>
<dbReference type="InterPro" id="IPR001374">
    <property type="entry name" value="R3H_dom"/>
</dbReference>